<dbReference type="EMBL" id="AZEG01000004">
    <property type="protein sequence ID" value="KRL38447.1"/>
    <property type="molecule type" value="Genomic_DNA"/>
</dbReference>
<keyword evidence="9 17" id="KW-0067">ATP-binding</keyword>
<evidence type="ECO:0000256" key="12">
    <source>
        <dbReference type="ARBA" id="ARBA00023136"/>
    </source>
</evidence>
<evidence type="ECO:0000256" key="4">
    <source>
        <dbReference type="ARBA" id="ARBA00022516"/>
    </source>
</evidence>
<dbReference type="PANTHER" id="PTHR34299:SF1">
    <property type="entry name" value="DIACYLGLYCEROL KINASE"/>
    <property type="match status" value="1"/>
</dbReference>
<evidence type="ECO:0000256" key="18">
    <source>
        <dbReference type="PIRSR" id="PIRSR600829-4"/>
    </source>
</evidence>
<keyword evidence="8" id="KW-0418">Kinase</keyword>
<feature type="binding site" evidence="18">
    <location>
        <position position="5"/>
    </location>
    <ligand>
        <name>a divalent metal cation</name>
        <dbReference type="ChEBI" id="CHEBI:60240"/>
    </ligand>
</feature>
<keyword evidence="3" id="KW-1003">Cell membrane</keyword>
<gene>
    <name evidence="20" type="ORF">FD20_GL001647</name>
</gene>
<keyword evidence="10 19" id="KW-1133">Transmembrane helix</keyword>
<organism evidence="20 21">
    <name type="scientific">Liquorilactobacillus uvarum DSM 19971</name>
    <dbReference type="NCBI Taxonomy" id="1423812"/>
    <lineage>
        <taxon>Bacteria</taxon>
        <taxon>Bacillati</taxon>
        <taxon>Bacillota</taxon>
        <taxon>Bacilli</taxon>
        <taxon>Lactobacillales</taxon>
        <taxon>Lactobacillaceae</taxon>
        <taxon>Liquorilactobacillus</taxon>
    </lineage>
</organism>
<dbReference type="PANTHER" id="PTHR34299">
    <property type="entry name" value="DIACYLGLYCEROL KINASE"/>
    <property type="match status" value="1"/>
</dbReference>
<feature type="active site" description="Proton acceptor" evidence="15">
    <location>
        <position position="46"/>
    </location>
</feature>
<dbReference type="InterPro" id="IPR036945">
    <property type="entry name" value="DAGK_sf"/>
</dbReference>
<dbReference type="AlphaFoldDB" id="A0A0R1Q175"/>
<reference evidence="20 21" key="1">
    <citation type="journal article" date="2015" name="Genome Announc.">
        <title>Expanding the biotechnology potential of lactobacilli through comparative genomics of 213 strains and associated genera.</title>
        <authorList>
            <person name="Sun Z."/>
            <person name="Harris H.M."/>
            <person name="McCann A."/>
            <person name="Guo C."/>
            <person name="Argimon S."/>
            <person name="Zhang W."/>
            <person name="Yang X."/>
            <person name="Jeffery I.B."/>
            <person name="Cooney J.C."/>
            <person name="Kagawa T.F."/>
            <person name="Liu W."/>
            <person name="Song Y."/>
            <person name="Salvetti E."/>
            <person name="Wrobel A."/>
            <person name="Rasinkangas P."/>
            <person name="Parkhill J."/>
            <person name="Rea M.C."/>
            <person name="O'Sullivan O."/>
            <person name="Ritari J."/>
            <person name="Douillard F.P."/>
            <person name="Paul Ross R."/>
            <person name="Yang R."/>
            <person name="Briner A.E."/>
            <person name="Felis G.E."/>
            <person name="de Vos W.M."/>
            <person name="Barrangou R."/>
            <person name="Klaenhammer T.R."/>
            <person name="Caufield P.W."/>
            <person name="Cui Y."/>
            <person name="Zhang H."/>
            <person name="O'Toole P.W."/>
        </authorList>
    </citation>
    <scope>NUCLEOTIDE SEQUENCE [LARGE SCALE GENOMIC DNA]</scope>
    <source>
        <strain evidence="20 21">DSM 19971</strain>
    </source>
</reference>
<keyword evidence="7 17" id="KW-0547">Nucleotide-binding</keyword>
<evidence type="ECO:0000313" key="20">
    <source>
        <dbReference type="EMBL" id="KRL38447.1"/>
    </source>
</evidence>
<dbReference type="InterPro" id="IPR033717">
    <property type="entry name" value="UDPK"/>
</dbReference>
<comment type="subcellular location">
    <subcellularLocation>
        <location evidence="1">Cell membrane</location>
        <topology evidence="1">Multi-pass membrane protein</topology>
    </subcellularLocation>
</comment>
<dbReference type="GO" id="GO:0016301">
    <property type="term" value="F:kinase activity"/>
    <property type="evidence" value="ECO:0007669"/>
    <property type="project" value="UniProtKB-KW"/>
</dbReference>
<evidence type="ECO:0000313" key="21">
    <source>
        <dbReference type="Proteomes" id="UP000051155"/>
    </source>
</evidence>
<evidence type="ECO:0000256" key="6">
    <source>
        <dbReference type="ARBA" id="ARBA00022692"/>
    </source>
</evidence>
<dbReference type="GO" id="GO:0005886">
    <property type="term" value="C:plasma membrane"/>
    <property type="evidence" value="ECO:0007669"/>
    <property type="project" value="UniProtKB-SubCell"/>
</dbReference>
<feature type="binding site" evidence="17">
    <location>
        <position position="53"/>
    </location>
    <ligand>
        <name>ATP</name>
        <dbReference type="ChEBI" id="CHEBI:30616"/>
    </ligand>
</feature>
<dbReference type="GO" id="GO:0005524">
    <property type="term" value="F:ATP binding"/>
    <property type="evidence" value="ECO:0007669"/>
    <property type="project" value="UniProtKB-KW"/>
</dbReference>
<feature type="binding site" evidence="18">
    <location>
        <position position="53"/>
    </location>
    <ligand>
        <name>a divalent metal cation</name>
        <dbReference type="ChEBI" id="CHEBI:60240"/>
    </ligand>
</feature>
<evidence type="ECO:0000256" key="15">
    <source>
        <dbReference type="PIRSR" id="PIRSR600829-1"/>
    </source>
</evidence>
<evidence type="ECO:0000256" key="2">
    <source>
        <dbReference type="ARBA" id="ARBA00005967"/>
    </source>
</evidence>
<dbReference type="GO" id="GO:0046872">
    <property type="term" value="F:metal ion binding"/>
    <property type="evidence" value="ECO:0007669"/>
    <property type="project" value="UniProtKB-KW"/>
</dbReference>
<evidence type="ECO:0008006" key="22">
    <source>
        <dbReference type="Google" id="ProtNLM"/>
    </source>
</evidence>
<keyword evidence="4" id="KW-0444">Lipid biosynthesis</keyword>
<proteinExistence type="inferred from homology"/>
<evidence type="ECO:0000256" key="3">
    <source>
        <dbReference type="ARBA" id="ARBA00022475"/>
    </source>
</evidence>
<accession>A0A0R1Q175</accession>
<evidence type="ECO:0000256" key="13">
    <source>
        <dbReference type="ARBA" id="ARBA00023209"/>
    </source>
</evidence>
<evidence type="ECO:0000256" key="8">
    <source>
        <dbReference type="ARBA" id="ARBA00022777"/>
    </source>
</evidence>
<dbReference type="PATRIC" id="fig|1423812.3.peg.1757"/>
<comment type="similarity">
    <text evidence="2">Belongs to the bacterial diacylglycerol kinase family.</text>
</comment>
<evidence type="ECO:0000256" key="1">
    <source>
        <dbReference type="ARBA" id="ARBA00004651"/>
    </source>
</evidence>
<comment type="caution">
    <text evidence="20">The sequence shown here is derived from an EMBL/GenBank/DDBJ whole genome shotgun (WGS) entry which is preliminary data.</text>
</comment>
<dbReference type="Gene3D" id="1.10.287.3610">
    <property type="match status" value="1"/>
</dbReference>
<keyword evidence="11" id="KW-0443">Lipid metabolism</keyword>
<keyword evidence="5" id="KW-0808">Transferase</keyword>
<evidence type="ECO:0000256" key="9">
    <source>
        <dbReference type="ARBA" id="ARBA00022840"/>
    </source>
</evidence>
<evidence type="ECO:0000256" key="14">
    <source>
        <dbReference type="ARBA" id="ARBA00023264"/>
    </source>
</evidence>
<keyword evidence="6 19" id="KW-0812">Transmembrane</keyword>
<sequence>MMGEERNLRFHLFAATMALILGWLLKLSAGEWLWLCLSISLVIINEIWNTVAENIVDLVTDYQYSILAKKAKDMAAGAVLLSAFFALIVALVIFVPKLCNLF</sequence>
<keyword evidence="18" id="KW-0479">Metal-binding</keyword>
<feature type="transmembrane region" description="Helical" evidence="19">
    <location>
        <begin position="7"/>
        <end position="26"/>
    </location>
</feature>
<evidence type="ECO:0000256" key="17">
    <source>
        <dbReference type="PIRSR" id="PIRSR600829-3"/>
    </source>
</evidence>
<dbReference type="InterPro" id="IPR000829">
    <property type="entry name" value="DAGK"/>
</dbReference>
<feature type="binding site" evidence="16">
    <location>
        <position position="46"/>
    </location>
    <ligand>
        <name>substrate</name>
    </ligand>
</feature>
<evidence type="ECO:0000256" key="19">
    <source>
        <dbReference type="SAM" id="Phobius"/>
    </source>
</evidence>
<comment type="cofactor">
    <cofactor evidence="18">
        <name>Mg(2+)</name>
        <dbReference type="ChEBI" id="CHEBI:18420"/>
    </cofactor>
    <text evidence="18">Mn(2+), Zn(2+), Cd(2+) and Co(2+) support activity to lesser extents.</text>
</comment>
<dbReference type="GO" id="GO:0008654">
    <property type="term" value="P:phospholipid biosynthetic process"/>
    <property type="evidence" value="ECO:0007669"/>
    <property type="project" value="UniProtKB-KW"/>
</dbReference>
<name>A0A0R1Q175_9LACO</name>
<dbReference type="Pfam" id="PF01219">
    <property type="entry name" value="DAGK_prokar"/>
    <property type="match status" value="1"/>
</dbReference>
<evidence type="ECO:0000256" key="11">
    <source>
        <dbReference type="ARBA" id="ARBA00023098"/>
    </source>
</evidence>
<keyword evidence="21" id="KW-1185">Reference proteome</keyword>
<protein>
    <recommendedName>
        <fullName evidence="22">Diacylglycerol kinase</fullName>
    </recommendedName>
</protein>
<keyword evidence="18" id="KW-0460">Magnesium</keyword>
<evidence type="ECO:0000256" key="16">
    <source>
        <dbReference type="PIRSR" id="PIRSR600829-2"/>
    </source>
</evidence>
<feature type="transmembrane region" description="Helical" evidence="19">
    <location>
        <begin position="73"/>
        <end position="95"/>
    </location>
</feature>
<dbReference type="CDD" id="cd14265">
    <property type="entry name" value="UDPK_IM_like"/>
    <property type="match status" value="1"/>
</dbReference>
<evidence type="ECO:0000256" key="5">
    <source>
        <dbReference type="ARBA" id="ARBA00022679"/>
    </source>
</evidence>
<keyword evidence="13" id="KW-0594">Phospholipid biosynthesis</keyword>
<keyword evidence="12 19" id="KW-0472">Membrane</keyword>
<keyword evidence="14" id="KW-1208">Phospholipid metabolism</keyword>
<feature type="binding site" evidence="17">
    <location>
        <begin position="72"/>
        <end position="73"/>
    </location>
    <ligand>
        <name>ATP</name>
        <dbReference type="ChEBI" id="CHEBI:30616"/>
    </ligand>
</feature>
<dbReference type="Proteomes" id="UP000051155">
    <property type="component" value="Unassembled WGS sequence"/>
</dbReference>
<evidence type="ECO:0000256" key="10">
    <source>
        <dbReference type="ARBA" id="ARBA00022989"/>
    </source>
</evidence>
<evidence type="ECO:0000256" key="7">
    <source>
        <dbReference type="ARBA" id="ARBA00022741"/>
    </source>
</evidence>
<feature type="binding site" evidence="17">
    <location>
        <position position="5"/>
    </location>
    <ligand>
        <name>ATP</name>
        <dbReference type="ChEBI" id="CHEBI:30616"/>
    </ligand>
</feature>
<dbReference type="STRING" id="1423812.FD20_GL001647"/>